<dbReference type="SUPFAM" id="SSF50814">
    <property type="entry name" value="Lipocalins"/>
    <property type="match status" value="1"/>
</dbReference>
<evidence type="ECO:0000259" key="1">
    <source>
        <dbReference type="Pfam" id="PF08212"/>
    </source>
</evidence>
<keyword evidence="2" id="KW-1185">Reference proteome</keyword>
<sequence>MEPDGEGKPMTAVRGLDLERYMGRWYEIACFPSAFQPRDGRGTRATYALRPDGTVRVLNETWTADGSRRASIEGTAFRADPAADEARLKVRFYVPPFLPVFPVVGDYWVLFLDENYQYALVGQPSKKHLWIISFTFGWVGRYYQGRSAWKRMSTTNWWRRLENKAMM</sequence>
<dbReference type="GeneID" id="103700008"/>
<dbReference type="InterPro" id="IPR022272">
    <property type="entry name" value="Lipocalin_CS"/>
</dbReference>
<reference evidence="3" key="2">
    <citation type="submission" date="2025-08" db="UniProtKB">
        <authorList>
            <consortium name="RefSeq"/>
        </authorList>
    </citation>
    <scope>IDENTIFICATION</scope>
    <source>
        <tissue evidence="3">Young leaves</tissue>
    </source>
</reference>
<dbReference type="Pfam" id="PF08212">
    <property type="entry name" value="Lipocalin_2"/>
    <property type="match status" value="1"/>
</dbReference>
<dbReference type="InterPro" id="IPR012674">
    <property type="entry name" value="Calycin"/>
</dbReference>
<dbReference type="InterPro" id="IPR000566">
    <property type="entry name" value="Lipocln_cytosolic_FA-bd_dom"/>
</dbReference>
<feature type="domain" description="Lipocalin/cytosolic fatty-acid binding" evidence="1">
    <location>
        <begin position="16"/>
        <end position="133"/>
    </location>
</feature>
<gene>
    <name evidence="3" type="primary">LOC103700008</name>
</gene>
<dbReference type="PANTHER" id="PTHR10612:SF34">
    <property type="entry name" value="APOLIPOPROTEIN D"/>
    <property type="match status" value="1"/>
</dbReference>
<accession>A0A8B7BKZ3</accession>
<dbReference type="AlphaFoldDB" id="A0A8B7BKZ3"/>
<organism evidence="2 3">
    <name type="scientific">Phoenix dactylifera</name>
    <name type="common">Date palm</name>
    <dbReference type="NCBI Taxonomy" id="42345"/>
    <lineage>
        <taxon>Eukaryota</taxon>
        <taxon>Viridiplantae</taxon>
        <taxon>Streptophyta</taxon>
        <taxon>Embryophyta</taxon>
        <taxon>Tracheophyta</taxon>
        <taxon>Spermatophyta</taxon>
        <taxon>Magnoliopsida</taxon>
        <taxon>Liliopsida</taxon>
        <taxon>Arecaceae</taxon>
        <taxon>Coryphoideae</taxon>
        <taxon>Phoeniceae</taxon>
        <taxon>Phoenix</taxon>
    </lineage>
</organism>
<protein>
    <submittedName>
        <fullName evidence="3">Temperature-induced lipocalin-1-like isoform X2</fullName>
    </submittedName>
</protein>
<proteinExistence type="predicted"/>
<dbReference type="Gene3D" id="2.40.128.20">
    <property type="match status" value="1"/>
</dbReference>
<dbReference type="PANTHER" id="PTHR10612">
    <property type="entry name" value="APOLIPOPROTEIN D"/>
    <property type="match status" value="1"/>
</dbReference>
<dbReference type="GO" id="GO:0005737">
    <property type="term" value="C:cytoplasm"/>
    <property type="evidence" value="ECO:0007669"/>
    <property type="project" value="TreeGrafter"/>
</dbReference>
<dbReference type="GO" id="GO:0006629">
    <property type="term" value="P:lipid metabolic process"/>
    <property type="evidence" value="ECO:0007669"/>
    <property type="project" value="TreeGrafter"/>
</dbReference>
<reference evidence="2" key="1">
    <citation type="journal article" date="2019" name="Nat. Commun.">
        <title>Genome-wide association mapping of date palm fruit traits.</title>
        <authorList>
            <person name="Hazzouri K.M."/>
            <person name="Gros-Balthazard M."/>
            <person name="Flowers J.M."/>
            <person name="Copetti D."/>
            <person name="Lemansour A."/>
            <person name="Lebrun M."/>
            <person name="Masmoudi K."/>
            <person name="Ferrand S."/>
            <person name="Dhar M.I."/>
            <person name="Fresquez Z.A."/>
            <person name="Rosas U."/>
            <person name="Zhang J."/>
            <person name="Talag J."/>
            <person name="Lee S."/>
            <person name="Kudrna D."/>
            <person name="Powell R.F."/>
            <person name="Leitch I.J."/>
            <person name="Krueger R.R."/>
            <person name="Wing R.A."/>
            <person name="Amiri K.M.A."/>
            <person name="Purugganan M.D."/>
        </authorList>
    </citation>
    <scope>NUCLEOTIDE SEQUENCE [LARGE SCALE GENOMIC DNA]</scope>
    <source>
        <strain evidence="2">cv. Khalas</strain>
    </source>
</reference>
<name>A0A8B7BKZ3_PHODC</name>
<dbReference type="CDD" id="cd19438">
    <property type="entry name" value="lipocalin_Blc-like"/>
    <property type="match status" value="1"/>
</dbReference>
<dbReference type="GO" id="GO:0000302">
    <property type="term" value="P:response to reactive oxygen species"/>
    <property type="evidence" value="ECO:0007669"/>
    <property type="project" value="TreeGrafter"/>
</dbReference>
<evidence type="ECO:0000313" key="2">
    <source>
        <dbReference type="Proteomes" id="UP000228380"/>
    </source>
</evidence>
<evidence type="ECO:0000313" key="3">
    <source>
        <dbReference type="RefSeq" id="XP_008780212.2"/>
    </source>
</evidence>
<dbReference type="Proteomes" id="UP000228380">
    <property type="component" value="Chromosome 11"/>
</dbReference>
<dbReference type="RefSeq" id="XP_008780212.2">
    <property type="nucleotide sequence ID" value="XM_008781990.4"/>
</dbReference>
<dbReference type="PROSITE" id="PS00213">
    <property type="entry name" value="LIPOCALIN"/>
    <property type="match status" value="1"/>
</dbReference>
<dbReference type="InterPro" id="IPR047202">
    <property type="entry name" value="Lipocalin_Blc-like_dom"/>
</dbReference>